<dbReference type="Gene3D" id="2.120.10.30">
    <property type="entry name" value="TolB, C-terminal domain"/>
    <property type="match status" value="1"/>
</dbReference>
<dbReference type="PROSITE" id="PS51257">
    <property type="entry name" value="PROKAR_LIPOPROTEIN"/>
    <property type="match status" value="1"/>
</dbReference>
<name>A0A1H9PGY8_9BACT</name>
<dbReference type="SUPFAM" id="SSF50969">
    <property type="entry name" value="YVTN repeat-like/Quinoprotein amine dehydrogenase"/>
    <property type="match status" value="1"/>
</dbReference>
<dbReference type="InterPro" id="IPR011042">
    <property type="entry name" value="6-blade_b-propeller_TolB-like"/>
</dbReference>
<proteinExistence type="predicted"/>
<dbReference type="InterPro" id="IPR011044">
    <property type="entry name" value="Quino_amine_DH_bsu"/>
</dbReference>
<sequence>MINRIVTIFIVALFLCGCAGNVDDIQGYEKIESKNVVKAEIPFVELGVRDLLRVPMEITIDPVKDVFLVADDGYNEIIRVIDRESGALIDSFGTRGDGLGYLNYPRAILGPTQQTPDSIYVLEGFENKINVYNEEYDFVRQISIEWEGLFNSAKRISDRKIILSTSGGPSLVAFFDLDTEKLSYPSNQPLFPVPFDIAPIPEAALPEFFASKIAYNQQKDELYLAAEEIDVLQKYKPDGILIERFRGPDNFVPRGVLTPEGYFARIENSFTQVYCYPMEVIGDKLVVGYSGLGPNMDTPEDNSWENGNRLFIYDLDGLEKFHEIVMEDVIFTSGCVSAESEQKIYLIDVNPDKDGADIIEVDIGGFL</sequence>
<dbReference type="EMBL" id="FOFB01000050">
    <property type="protein sequence ID" value="SER47129.1"/>
    <property type="molecule type" value="Genomic_DNA"/>
</dbReference>
<keyword evidence="2" id="KW-1185">Reference proteome</keyword>
<evidence type="ECO:0008006" key="3">
    <source>
        <dbReference type="Google" id="ProtNLM"/>
    </source>
</evidence>
<gene>
    <name evidence="1" type="ORF">SAMN05444359_1505</name>
</gene>
<evidence type="ECO:0000313" key="2">
    <source>
        <dbReference type="Proteomes" id="UP000199021"/>
    </source>
</evidence>
<dbReference type="Proteomes" id="UP000199021">
    <property type="component" value="Unassembled WGS sequence"/>
</dbReference>
<accession>A0A1H9PGY8</accession>
<dbReference type="RefSeq" id="WP_090173591.1">
    <property type="nucleotide sequence ID" value="NZ_FOFB01000050.1"/>
</dbReference>
<reference evidence="2" key="1">
    <citation type="submission" date="2016-10" db="EMBL/GenBank/DDBJ databases">
        <authorList>
            <person name="Varghese N."/>
            <person name="Submissions S."/>
        </authorList>
    </citation>
    <scope>NUCLEOTIDE SEQUENCE [LARGE SCALE GENOMIC DNA]</scope>
    <source>
        <strain evidence="2">DSM 24740</strain>
    </source>
</reference>
<protein>
    <recommendedName>
        <fullName evidence="3">6-bladed beta-propeller</fullName>
    </recommendedName>
</protein>
<dbReference type="AlphaFoldDB" id="A0A1H9PGY8"/>
<organism evidence="1 2">
    <name type="scientific">Neolewinella agarilytica</name>
    <dbReference type="NCBI Taxonomy" id="478744"/>
    <lineage>
        <taxon>Bacteria</taxon>
        <taxon>Pseudomonadati</taxon>
        <taxon>Bacteroidota</taxon>
        <taxon>Saprospiria</taxon>
        <taxon>Saprospirales</taxon>
        <taxon>Lewinellaceae</taxon>
        <taxon>Neolewinella</taxon>
    </lineage>
</organism>
<dbReference type="InParanoid" id="A0A1H9PGY8"/>
<evidence type="ECO:0000313" key="1">
    <source>
        <dbReference type="EMBL" id="SER47129.1"/>
    </source>
</evidence>